<dbReference type="GO" id="GO:0004476">
    <property type="term" value="F:mannose-6-phosphate isomerase activity"/>
    <property type="evidence" value="ECO:0007669"/>
    <property type="project" value="UniProtKB-EC"/>
</dbReference>
<evidence type="ECO:0000256" key="12">
    <source>
        <dbReference type="ARBA" id="ARBA00030762"/>
    </source>
</evidence>
<dbReference type="InterPro" id="IPR046457">
    <property type="entry name" value="PMI_typeI_cat"/>
</dbReference>
<evidence type="ECO:0000256" key="5">
    <source>
        <dbReference type="ARBA" id="ARBA00010772"/>
    </source>
</evidence>
<feature type="domain" description="Ubiquitin-like" evidence="14">
    <location>
        <begin position="22"/>
        <end position="81"/>
    </location>
</feature>
<comment type="function">
    <text evidence="3">Involved in the synthesis of the GDP-mannose and dolichol-phosphate-mannose required for a number of critical mannosyl transfer reactions.</text>
</comment>
<dbReference type="PROSITE" id="PS00965">
    <property type="entry name" value="PMI_I_1"/>
    <property type="match status" value="1"/>
</dbReference>
<dbReference type="Gene3D" id="2.60.120.10">
    <property type="entry name" value="Jelly Rolls"/>
    <property type="match status" value="2"/>
</dbReference>
<accession>A0A1Y2CPL9</accession>
<dbReference type="InterPro" id="IPR018050">
    <property type="entry name" value="Pmannose_isomerase-type1_CS"/>
</dbReference>
<evidence type="ECO:0000256" key="2">
    <source>
        <dbReference type="ARBA" id="ARBA00001947"/>
    </source>
</evidence>
<dbReference type="OrthoDB" id="6605218at2759"/>
<dbReference type="EC" id="5.3.1.8" evidence="6"/>
<keyword evidence="10" id="KW-0413">Isomerase</keyword>
<comment type="caution">
    <text evidence="15">The sequence shown here is derived from an EMBL/GenBank/DDBJ whole genome shotgun (WGS) entry which is preliminary data.</text>
</comment>
<dbReference type="SUPFAM" id="SSF51182">
    <property type="entry name" value="RmlC-like cupins"/>
    <property type="match status" value="1"/>
</dbReference>
<evidence type="ECO:0000259" key="14">
    <source>
        <dbReference type="PROSITE" id="PS50053"/>
    </source>
</evidence>
<dbReference type="InterPro" id="IPR046458">
    <property type="entry name" value="PMI_typeI_hel"/>
</dbReference>
<evidence type="ECO:0000313" key="15">
    <source>
        <dbReference type="EMBL" id="ORY48285.1"/>
    </source>
</evidence>
<evidence type="ECO:0000256" key="8">
    <source>
        <dbReference type="ARBA" id="ARBA00022723"/>
    </source>
</evidence>
<dbReference type="Proteomes" id="UP000193642">
    <property type="component" value="Unassembled WGS sequence"/>
</dbReference>
<comment type="pathway">
    <text evidence="4">Nucleotide-sugar biosynthesis; GDP-alpha-D-mannose biosynthesis; alpha-D-mannose 1-phosphate from D-fructose 6-phosphate: step 1/2.</text>
</comment>
<evidence type="ECO:0000256" key="7">
    <source>
        <dbReference type="ARBA" id="ARBA00018236"/>
    </source>
</evidence>
<dbReference type="PANTHER" id="PTHR10309">
    <property type="entry name" value="MANNOSE-6-PHOSPHATE ISOMERASE"/>
    <property type="match status" value="1"/>
</dbReference>
<sequence length="592" mass="64861">MDKLSSFSLRQSTPTKDVERMIQLIVRFGDGDDLSVRVAASSSVLELKALIGEWKQALAAKYLRLVYRGRILHDSMALATLVPMATDVYSASTLSDTPLYLHCAVSDAPVSDRQEPQMNANEPALGFDRLIDVGFSRQEVANLRTQFHSIRGRDEQHDLMRTAEEAWIDNDNRPRPDSGIPPFKNSTSYLRFTRLRVKTQPYEWGKLGMDSKAGQLASADPSTVIAASTPYAELWMGTHPNAPSLVWDTSVPLKAALTSTNLSPAVSAKFDTDLPFLFKVLSVNKALSIQAHPDKQLARFLFEKRPDLYKDPNHKPEMAVALTDFEALIGFRPLSEIQHHLVAYPELRACIDDTAYEAFSQAPSKASLKLVFASLMQRDPALVATQIRDLITRLATTTAEAWPVGTLNELLIRLDSQYPNDVGVFCALLLNFVRLKEGQGIFLAANEPHAYLSGDIIECMAASDNVVRSGLTPKFKDVNTLVDMLTYNNGSADSQILNGVAYNHGKTSLLYDPPIDEFSIIRTKLGVRGEEHFAGLAGPSILLVTEGNGSLVVDGEEVVAGCGFVFFVGAGVEVVAKGGDGGVTMYRAYCVV</sequence>
<dbReference type="Pfam" id="PF20511">
    <property type="entry name" value="PMI_typeI_cat"/>
    <property type="match status" value="1"/>
</dbReference>
<organism evidence="15 16">
    <name type="scientific">Rhizoclosmatium globosum</name>
    <dbReference type="NCBI Taxonomy" id="329046"/>
    <lineage>
        <taxon>Eukaryota</taxon>
        <taxon>Fungi</taxon>
        <taxon>Fungi incertae sedis</taxon>
        <taxon>Chytridiomycota</taxon>
        <taxon>Chytridiomycota incertae sedis</taxon>
        <taxon>Chytridiomycetes</taxon>
        <taxon>Chytridiales</taxon>
        <taxon>Chytriomycetaceae</taxon>
        <taxon>Rhizoclosmatium</taxon>
    </lineage>
</organism>
<dbReference type="InterPro" id="IPR011051">
    <property type="entry name" value="RmlC_Cupin_sf"/>
</dbReference>
<dbReference type="PROSITE" id="PS50053">
    <property type="entry name" value="UBIQUITIN_2"/>
    <property type="match status" value="1"/>
</dbReference>
<dbReference type="InterPro" id="IPR019413">
    <property type="entry name" value="Dsc3_ub-like_dom"/>
</dbReference>
<reference evidence="15 16" key="1">
    <citation type="submission" date="2016-07" db="EMBL/GenBank/DDBJ databases">
        <title>Pervasive Adenine N6-methylation of Active Genes in Fungi.</title>
        <authorList>
            <consortium name="DOE Joint Genome Institute"/>
            <person name="Mondo S.J."/>
            <person name="Dannebaum R.O."/>
            <person name="Kuo R.C."/>
            <person name="Labutti K."/>
            <person name="Haridas S."/>
            <person name="Kuo A."/>
            <person name="Salamov A."/>
            <person name="Ahrendt S.R."/>
            <person name="Lipzen A."/>
            <person name="Sullivan W."/>
            <person name="Andreopoulos W.B."/>
            <person name="Clum A."/>
            <person name="Lindquist E."/>
            <person name="Daum C."/>
            <person name="Ramamoorthy G.K."/>
            <person name="Gryganskyi A."/>
            <person name="Culley D."/>
            <person name="Magnuson J.K."/>
            <person name="James T.Y."/>
            <person name="O'Malley M.A."/>
            <person name="Stajich J.E."/>
            <person name="Spatafora J.W."/>
            <person name="Visel A."/>
            <person name="Grigoriev I.V."/>
        </authorList>
    </citation>
    <scope>NUCLEOTIDE SEQUENCE [LARGE SCALE GENOMIC DNA]</scope>
    <source>
        <strain evidence="15 16">JEL800</strain>
    </source>
</reference>
<dbReference type="Pfam" id="PF10302">
    <property type="entry name" value="Dsc3_N"/>
    <property type="match status" value="1"/>
</dbReference>
<dbReference type="PRINTS" id="PR00714">
    <property type="entry name" value="MAN6PISMRASE"/>
</dbReference>
<evidence type="ECO:0000313" key="16">
    <source>
        <dbReference type="Proteomes" id="UP000193642"/>
    </source>
</evidence>
<comment type="cofactor">
    <cofactor evidence="2">
        <name>Zn(2+)</name>
        <dbReference type="ChEBI" id="CHEBI:29105"/>
    </cofactor>
</comment>
<evidence type="ECO:0000256" key="11">
    <source>
        <dbReference type="ARBA" id="ARBA00029741"/>
    </source>
</evidence>
<gene>
    <name evidence="15" type="ORF">BCR33DRAFT_782651</name>
</gene>
<evidence type="ECO:0000256" key="9">
    <source>
        <dbReference type="ARBA" id="ARBA00022833"/>
    </source>
</evidence>
<dbReference type="NCBIfam" id="TIGR00218">
    <property type="entry name" value="manA"/>
    <property type="match status" value="1"/>
</dbReference>
<evidence type="ECO:0000256" key="13">
    <source>
        <dbReference type="RuleBase" id="RU004189"/>
    </source>
</evidence>
<dbReference type="InterPro" id="IPR016305">
    <property type="entry name" value="Mannose-6-P_Isomerase"/>
</dbReference>
<dbReference type="GO" id="GO:0008270">
    <property type="term" value="F:zinc ion binding"/>
    <property type="evidence" value="ECO:0007669"/>
    <property type="project" value="InterPro"/>
</dbReference>
<evidence type="ECO:0000256" key="10">
    <source>
        <dbReference type="ARBA" id="ARBA00023235"/>
    </source>
</evidence>
<comment type="similarity">
    <text evidence="5 13">Belongs to the mannose-6-phosphate isomerase type 1 family.</text>
</comment>
<dbReference type="Gene3D" id="1.10.441.10">
    <property type="entry name" value="Phosphomannose Isomerase, domain 2"/>
    <property type="match status" value="1"/>
</dbReference>
<dbReference type="InterPro" id="IPR029071">
    <property type="entry name" value="Ubiquitin-like_domsf"/>
</dbReference>
<dbReference type="InterPro" id="IPR025390">
    <property type="entry name" value="Dsc3_C"/>
</dbReference>
<name>A0A1Y2CPL9_9FUNG</name>
<dbReference type="InterPro" id="IPR000626">
    <property type="entry name" value="Ubiquitin-like_dom"/>
</dbReference>
<dbReference type="CDD" id="cd17039">
    <property type="entry name" value="Ubl_ubiquitin_like"/>
    <property type="match status" value="1"/>
</dbReference>
<dbReference type="Pfam" id="PF13373">
    <property type="entry name" value="Dsc3_C"/>
    <property type="match status" value="1"/>
</dbReference>
<dbReference type="Gene3D" id="3.10.20.90">
    <property type="entry name" value="Phosphatidylinositol 3-kinase Catalytic Subunit, Chain A, domain 1"/>
    <property type="match status" value="1"/>
</dbReference>
<dbReference type="GO" id="GO:0005975">
    <property type="term" value="P:carbohydrate metabolic process"/>
    <property type="evidence" value="ECO:0007669"/>
    <property type="project" value="InterPro"/>
</dbReference>
<protein>
    <recommendedName>
        <fullName evidence="7">Mannose-6-phosphate isomerase</fullName>
        <ecNumber evidence="6">5.3.1.8</ecNumber>
    </recommendedName>
    <alternativeName>
        <fullName evidence="11">Phosphohexomutase</fullName>
    </alternativeName>
    <alternativeName>
        <fullName evidence="12">Phosphomannose isomerase</fullName>
    </alternativeName>
</protein>
<dbReference type="GO" id="GO:0009298">
    <property type="term" value="P:GDP-mannose biosynthetic process"/>
    <property type="evidence" value="ECO:0007669"/>
    <property type="project" value="UniProtKB-UniPathway"/>
</dbReference>
<evidence type="ECO:0000256" key="1">
    <source>
        <dbReference type="ARBA" id="ARBA00000757"/>
    </source>
</evidence>
<evidence type="ECO:0000256" key="3">
    <source>
        <dbReference type="ARBA" id="ARBA00002564"/>
    </source>
</evidence>
<dbReference type="InterPro" id="IPR001250">
    <property type="entry name" value="Man6P_Isoase-1"/>
</dbReference>
<keyword evidence="16" id="KW-1185">Reference proteome</keyword>
<dbReference type="Pfam" id="PF01238">
    <property type="entry name" value="PMI_typeI_C"/>
    <property type="match status" value="1"/>
</dbReference>
<comment type="catalytic activity">
    <reaction evidence="1">
        <text>D-mannose 6-phosphate = D-fructose 6-phosphate</text>
        <dbReference type="Rhea" id="RHEA:12356"/>
        <dbReference type="ChEBI" id="CHEBI:58735"/>
        <dbReference type="ChEBI" id="CHEBI:61527"/>
        <dbReference type="EC" id="5.3.1.8"/>
    </reaction>
</comment>
<dbReference type="PANTHER" id="PTHR10309:SF0">
    <property type="entry name" value="MANNOSE-6-PHOSPHATE ISOMERASE"/>
    <property type="match status" value="1"/>
</dbReference>
<dbReference type="InterPro" id="IPR014710">
    <property type="entry name" value="RmlC-like_jellyroll"/>
</dbReference>
<dbReference type="CDD" id="cd07011">
    <property type="entry name" value="cupin_PMI_type_I_N"/>
    <property type="match status" value="1"/>
</dbReference>
<dbReference type="Pfam" id="PF20512">
    <property type="entry name" value="PMI_typeI_hel"/>
    <property type="match status" value="1"/>
</dbReference>
<dbReference type="UniPathway" id="UPA00126">
    <property type="reaction ID" value="UER00423"/>
</dbReference>
<dbReference type="InterPro" id="IPR046456">
    <property type="entry name" value="PMI_typeI_C"/>
</dbReference>
<dbReference type="AlphaFoldDB" id="A0A1Y2CPL9"/>
<evidence type="ECO:0000256" key="4">
    <source>
        <dbReference type="ARBA" id="ARBA00004666"/>
    </source>
</evidence>
<dbReference type="STRING" id="329046.A0A1Y2CPL9"/>
<proteinExistence type="inferred from homology"/>
<keyword evidence="8" id="KW-0479">Metal-binding</keyword>
<evidence type="ECO:0000256" key="6">
    <source>
        <dbReference type="ARBA" id="ARBA00011956"/>
    </source>
</evidence>
<dbReference type="SUPFAM" id="SSF54236">
    <property type="entry name" value="Ubiquitin-like"/>
    <property type="match status" value="1"/>
</dbReference>
<dbReference type="GO" id="GO:0005829">
    <property type="term" value="C:cytosol"/>
    <property type="evidence" value="ECO:0007669"/>
    <property type="project" value="TreeGrafter"/>
</dbReference>
<dbReference type="EMBL" id="MCGO01000012">
    <property type="protein sequence ID" value="ORY48285.1"/>
    <property type="molecule type" value="Genomic_DNA"/>
</dbReference>
<keyword evidence="9" id="KW-0862">Zinc</keyword>